<evidence type="ECO:0000313" key="1">
    <source>
        <dbReference type="EMBL" id="SHF49102.1"/>
    </source>
</evidence>
<protein>
    <submittedName>
        <fullName evidence="1">MazG-like family protein</fullName>
    </submittedName>
</protein>
<dbReference type="EMBL" id="FQUW01000033">
    <property type="protein sequence ID" value="SHF49102.1"/>
    <property type="molecule type" value="Genomic_DNA"/>
</dbReference>
<sequence length="107" mass="12244">MFGPRGHQDTGIAKNIRVIEWLKADLLASLAALYKAMLRGSEERLLDAFSSIIITCYVLGRRLGISFTRMDLKLENKLRQGIEEGHEMERWYGDLSALLAHLVEKKR</sequence>
<accession>A0A1M5C3T7</accession>
<keyword evidence="2" id="KW-1185">Reference proteome</keyword>
<gene>
    <name evidence="1" type="ORF">SAMN02745218_02402</name>
</gene>
<reference evidence="2" key="1">
    <citation type="submission" date="2016-11" db="EMBL/GenBank/DDBJ databases">
        <authorList>
            <person name="Varghese N."/>
            <person name="Submissions S."/>
        </authorList>
    </citation>
    <scope>NUCLEOTIDE SEQUENCE [LARGE SCALE GENOMIC DNA]</scope>
    <source>
        <strain evidence="2">DSM 11792</strain>
    </source>
</reference>
<proteinExistence type="predicted"/>
<dbReference type="GO" id="GO:0047429">
    <property type="term" value="F:nucleoside triphosphate diphosphatase activity"/>
    <property type="evidence" value="ECO:0007669"/>
    <property type="project" value="InterPro"/>
</dbReference>
<evidence type="ECO:0000313" key="2">
    <source>
        <dbReference type="Proteomes" id="UP000184196"/>
    </source>
</evidence>
<dbReference type="Proteomes" id="UP000184196">
    <property type="component" value="Unassembled WGS sequence"/>
</dbReference>
<dbReference type="InterPro" id="IPR025984">
    <property type="entry name" value="DCTPP"/>
</dbReference>
<dbReference type="GO" id="GO:0009143">
    <property type="term" value="P:nucleoside triphosphate catabolic process"/>
    <property type="evidence" value="ECO:0007669"/>
    <property type="project" value="InterPro"/>
</dbReference>
<name>A0A1M5C3T7_9FIRM</name>
<dbReference type="Pfam" id="PF12643">
    <property type="entry name" value="MazG-like"/>
    <property type="match status" value="1"/>
</dbReference>
<dbReference type="AlphaFoldDB" id="A0A1M5C3T7"/>
<organism evidence="1 2">
    <name type="scientific">Desulfofundulus australicus DSM 11792</name>
    <dbReference type="NCBI Taxonomy" id="1121425"/>
    <lineage>
        <taxon>Bacteria</taxon>
        <taxon>Bacillati</taxon>
        <taxon>Bacillota</taxon>
        <taxon>Clostridia</taxon>
        <taxon>Eubacteriales</taxon>
        <taxon>Peptococcaceae</taxon>
        <taxon>Desulfofundulus</taxon>
    </lineage>
</organism>
<dbReference type="RefSeq" id="WP_027355948.1">
    <property type="nucleotide sequence ID" value="NZ_FQUW01000033.1"/>
</dbReference>
<dbReference type="OrthoDB" id="2381770at2"/>